<proteinExistence type="inferred from homology"/>
<evidence type="ECO:0000256" key="3">
    <source>
        <dbReference type="ARBA" id="ARBA00022694"/>
    </source>
</evidence>
<dbReference type="OrthoDB" id="9805698at2"/>
<dbReference type="PANTHER" id="PTHR46173">
    <property type="entry name" value="CCA TRNA NUCLEOTIDYLTRANSFERASE 1, MITOCHONDRIAL"/>
    <property type="match status" value="1"/>
</dbReference>
<evidence type="ECO:0000259" key="9">
    <source>
        <dbReference type="Pfam" id="PF01743"/>
    </source>
</evidence>
<evidence type="ECO:0000256" key="5">
    <source>
        <dbReference type="ARBA" id="ARBA00022723"/>
    </source>
</evidence>
<evidence type="ECO:0000259" key="10">
    <source>
        <dbReference type="Pfam" id="PF12627"/>
    </source>
</evidence>
<dbReference type="PANTHER" id="PTHR46173:SF1">
    <property type="entry name" value="CCA TRNA NUCLEOTIDYLTRANSFERASE 1, MITOCHONDRIAL"/>
    <property type="match status" value="1"/>
</dbReference>
<dbReference type="CDD" id="cd05398">
    <property type="entry name" value="NT_ClassII-CCAase"/>
    <property type="match status" value="1"/>
</dbReference>
<evidence type="ECO:0000256" key="6">
    <source>
        <dbReference type="ARBA" id="ARBA00022741"/>
    </source>
</evidence>
<dbReference type="Proteomes" id="UP000184514">
    <property type="component" value="Unassembled WGS sequence"/>
</dbReference>
<dbReference type="InterPro" id="IPR032828">
    <property type="entry name" value="PolyA_RNA-bd"/>
</dbReference>
<evidence type="ECO:0000256" key="8">
    <source>
        <dbReference type="RuleBase" id="RU003953"/>
    </source>
</evidence>
<dbReference type="InterPro" id="IPR043519">
    <property type="entry name" value="NT_sf"/>
</dbReference>
<evidence type="ECO:0000256" key="4">
    <source>
        <dbReference type="ARBA" id="ARBA00022695"/>
    </source>
</evidence>
<dbReference type="InterPro" id="IPR002646">
    <property type="entry name" value="PolA_pol_head_dom"/>
</dbReference>
<dbReference type="PROSITE" id="PS51257">
    <property type="entry name" value="PROKAR_LIPOPROTEIN"/>
    <property type="match status" value="1"/>
</dbReference>
<dbReference type="GO" id="GO:0008033">
    <property type="term" value="P:tRNA processing"/>
    <property type="evidence" value="ECO:0007669"/>
    <property type="project" value="UniProtKB-KW"/>
</dbReference>
<dbReference type="InterPro" id="IPR050264">
    <property type="entry name" value="Bact_CCA-adding_enz_type3_sf"/>
</dbReference>
<keyword evidence="5" id="KW-0479">Metal-binding</keyword>
<dbReference type="RefSeq" id="WP_072629470.1">
    <property type="nucleotide sequence ID" value="NZ_MLCB01000073.1"/>
</dbReference>
<name>A0A1L9P0A1_9RHOB</name>
<keyword evidence="4 11" id="KW-0548">Nucleotidyltransferase</keyword>
<reference evidence="11 12" key="1">
    <citation type="submission" date="2016-10" db="EMBL/GenBank/DDBJ databases">
        <title>Genome sequence of Planktotalea frisia SH6-1.</title>
        <authorList>
            <person name="Poehlein A."/>
            <person name="Bakenhus I."/>
            <person name="Voget S."/>
            <person name="Brinkhoff T."/>
            <person name="Simon M."/>
        </authorList>
    </citation>
    <scope>NUCLEOTIDE SEQUENCE [LARGE SCALE GENOMIC DNA]</scope>
    <source>
        <strain evidence="11 12">SH6-1</strain>
    </source>
</reference>
<keyword evidence="3" id="KW-0819">tRNA processing</keyword>
<keyword evidence="2 8" id="KW-0808">Transferase</keyword>
<evidence type="ECO:0000313" key="12">
    <source>
        <dbReference type="Proteomes" id="UP000184514"/>
    </source>
</evidence>
<comment type="similarity">
    <text evidence="8">Belongs to the tRNA nucleotidyltransferase/poly(A) polymerase family.</text>
</comment>
<keyword evidence="8" id="KW-0694">RNA-binding</keyword>
<dbReference type="EMBL" id="MLCB01000073">
    <property type="protein sequence ID" value="OJI94911.1"/>
    <property type="molecule type" value="Genomic_DNA"/>
</dbReference>
<keyword evidence="7" id="KW-0460">Magnesium</keyword>
<evidence type="ECO:0000256" key="7">
    <source>
        <dbReference type="ARBA" id="ARBA00022842"/>
    </source>
</evidence>
<dbReference type="GO" id="GO:0046872">
    <property type="term" value="F:metal ion binding"/>
    <property type="evidence" value="ECO:0007669"/>
    <property type="project" value="UniProtKB-KW"/>
</dbReference>
<evidence type="ECO:0000313" key="11">
    <source>
        <dbReference type="EMBL" id="OJI94911.1"/>
    </source>
</evidence>
<dbReference type="EC" id="2.7.7.72" evidence="11"/>
<protein>
    <submittedName>
        <fullName evidence="11">CCA-adding enzyme</fullName>
        <ecNumber evidence="11">2.7.7.72</ecNumber>
    </submittedName>
</protein>
<comment type="cofactor">
    <cofactor evidence="1">
        <name>Mg(2+)</name>
        <dbReference type="ChEBI" id="CHEBI:18420"/>
    </cofactor>
</comment>
<evidence type="ECO:0000256" key="2">
    <source>
        <dbReference type="ARBA" id="ARBA00022679"/>
    </source>
</evidence>
<dbReference type="GO" id="GO:0000166">
    <property type="term" value="F:nucleotide binding"/>
    <property type="evidence" value="ECO:0007669"/>
    <property type="project" value="UniProtKB-KW"/>
</dbReference>
<dbReference type="STRING" id="696762.PFRI_08120"/>
<keyword evidence="6" id="KW-0547">Nucleotide-binding</keyword>
<keyword evidence="12" id="KW-1185">Reference proteome</keyword>
<organism evidence="11 12">
    <name type="scientific">Planktotalea frisia</name>
    <dbReference type="NCBI Taxonomy" id="696762"/>
    <lineage>
        <taxon>Bacteria</taxon>
        <taxon>Pseudomonadati</taxon>
        <taxon>Pseudomonadota</taxon>
        <taxon>Alphaproteobacteria</taxon>
        <taxon>Rhodobacterales</taxon>
        <taxon>Paracoccaceae</taxon>
        <taxon>Planktotalea</taxon>
    </lineage>
</organism>
<comment type="caution">
    <text evidence="11">The sequence shown here is derived from an EMBL/GenBank/DDBJ whole genome shotgun (WGS) entry which is preliminary data.</text>
</comment>
<gene>
    <name evidence="11" type="primary">cca</name>
    <name evidence="11" type="ORF">PFRI_08120</name>
</gene>
<dbReference type="AlphaFoldDB" id="A0A1L9P0A1"/>
<feature type="domain" description="tRNA nucleotidyltransferase/poly(A) polymerase RNA and SrmB- binding" evidence="10">
    <location>
        <begin position="182"/>
        <end position="235"/>
    </location>
</feature>
<sequence>MKLSGAWIDATATQSVCAMLTSNGYQALFVGGCVRNALLNVPVSDIDIATDAEPEAILKCAEQANLKAIPTGIDHGTITVVSDGIAHELTTFRSDTETDGRHAKVRFSKDVIEDAARRDFTMNAIYAQADGTVIDPLGGMPDLKNRLLRFIGDPHARIREDYLRSLRFFRFTAWYGDPALGIDADGLAAVAENIEGLAGLSRERVGTEIKKLMAAKDPTQAVAAMRVSGVLGAVLDGSDDRALGPLIHFEQMFDEKPDAILRLAAIAGAENAENLRLSKADKRRWMLLRDEVGDMKSASHLGYAYGAHAAQDILILRAALLETPIDPSLVSETLKGQNAVFPIKAKDLEPLTGRDLGVKLKEIEARWIASDFTLSRDDLLG</sequence>
<dbReference type="Gene3D" id="3.30.460.10">
    <property type="entry name" value="Beta Polymerase, domain 2"/>
    <property type="match status" value="1"/>
</dbReference>
<dbReference type="Pfam" id="PF01743">
    <property type="entry name" value="PolyA_pol"/>
    <property type="match status" value="1"/>
</dbReference>
<dbReference type="Pfam" id="PF12627">
    <property type="entry name" value="PolyA_pol_RNAbd"/>
    <property type="match status" value="1"/>
</dbReference>
<dbReference type="GO" id="GO:0000049">
    <property type="term" value="F:tRNA binding"/>
    <property type="evidence" value="ECO:0007669"/>
    <property type="project" value="TreeGrafter"/>
</dbReference>
<feature type="domain" description="Poly A polymerase head" evidence="9">
    <location>
        <begin position="29"/>
        <end position="149"/>
    </location>
</feature>
<dbReference type="SUPFAM" id="SSF81301">
    <property type="entry name" value="Nucleotidyltransferase"/>
    <property type="match status" value="1"/>
</dbReference>
<dbReference type="GO" id="GO:0004810">
    <property type="term" value="F:CCA tRNA nucleotidyltransferase activity"/>
    <property type="evidence" value="ECO:0007669"/>
    <property type="project" value="UniProtKB-EC"/>
</dbReference>
<evidence type="ECO:0000256" key="1">
    <source>
        <dbReference type="ARBA" id="ARBA00001946"/>
    </source>
</evidence>
<dbReference type="SUPFAM" id="SSF81891">
    <property type="entry name" value="Poly A polymerase C-terminal region-like"/>
    <property type="match status" value="1"/>
</dbReference>
<dbReference type="Gene3D" id="1.10.3090.10">
    <property type="entry name" value="cca-adding enzyme, domain 2"/>
    <property type="match status" value="1"/>
</dbReference>
<accession>A0A1L9P0A1</accession>